<reference evidence="2" key="1">
    <citation type="journal article" name="BMC Genomics">
        <title>Long-read sequencing and de novo genome assembly of marine medaka (Oryzias melastigma).</title>
        <authorList>
            <person name="Liang P."/>
            <person name="Saqib H.S.A."/>
            <person name="Ni X."/>
            <person name="Shen Y."/>
        </authorList>
    </citation>
    <scope>NUCLEOTIDE SEQUENCE</scope>
    <source>
        <strain evidence="2">Bigg-433</strain>
    </source>
</reference>
<accession>A0A834C4C5</accession>
<comment type="caution">
    <text evidence="2">The sequence shown here is derived from an EMBL/GenBank/DDBJ whole genome shotgun (WGS) entry which is preliminary data.</text>
</comment>
<dbReference type="AlphaFoldDB" id="A0A834C4C5"/>
<organism evidence="2 3">
    <name type="scientific">Oryzias melastigma</name>
    <name type="common">Marine medaka</name>
    <dbReference type="NCBI Taxonomy" id="30732"/>
    <lineage>
        <taxon>Eukaryota</taxon>
        <taxon>Metazoa</taxon>
        <taxon>Chordata</taxon>
        <taxon>Craniata</taxon>
        <taxon>Vertebrata</taxon>
        <taxon>Euteleostomi</taxon>
        <taxon>Actinopterygii</taxon>
        <taxon>Neopterygii</taxon>
        <taxon>Teleostei</taxon>
        <taxon>Neoteleostei</taxon>
        <taxon>Acanthomorphata</taxon>
        <taxon>Ovalentaria</taxon>
        <taxon>Atherinomorphae</taxon>
        <taxon>Beloniformes</taxon>
        <taxon>Adrianichthyidae</taxon>
        <taxon>Oryziinae</taxon>
        <taxon>Oryzias</taxon>
    </lineage>
</organism>
<protein>
    <submittedName>
        <fullName evidence="2">Uncharacterized protein</fullName>
    </submittedName>
</protein>
<sequence length="175" mass="19782">MRQKLRMQQVYSFISKLRLTWNTMRQDRNPHKEAIWLTFADLTFFFCLQRFNAVCSKARTLLMSNNGCCSVDFSSVNNRSNLGPTLILTTMPIGGIWGRALTQVGGEGIPRLLQLNSLREAAGRRTSAERARACRTQHATPVRTDTGNRKKNKSQLRLDAQLQTADAEQPIVPIC</sequence>
<evidence type="ECO:0000256" key="1">
    <source>
        <dbReference type="SAM" id="MobiDB-lite"/>
    </source>
</evidence>
<feature type="region of interest" description="Disordered" evidence="1">
    <location>
        <begin position="129"/>
        <end position="155"/>
    </location>
</feature>
<dbReference type="Proteomes" id="UP000646548">
    <property type="component" value="Unassembled WGS sequence"/>
</dbReference>
<name>A0A834C4C5_ORYME</name>
<proteinExistence type="predicted"/>
<evidence type="ECO:0000313" key="2">
    <source>
        <dbReference type="EMBL" id="KAF6720165.1"/>
    </source>
</evidence>
<dbReference type="EMBL" id="WKFB01000530">
    <property type="protein sequence ID" value="KAF6720165.1"/>
    <property type="molecule type" value="Genomic_DNA"/>
</dbReference>
<evidence type="ECO:0000313" key="3">
    <source>
        <dbReference type="Proteomes" id="UP000646548"/>
    </source>
</evidence>
<gene>
    <name evidence="2" type="ORF">FQA47_023398</name>
</gene>